<comment type="caution">
    <text evidence="1">The sequence shown here is derived from an EMBL/GenBank/DDBJ whole genome shotgun (WGS) entry which is preliminary data.</text>
</comment>
<protein>
    <submittedName>
        <fullName evidence="1">Uncharacterized protein</fullName>
    </submittedName>
</protein>
<reference evidence="1 2" key="1">
    <citation type="journal article" date="2022" name="Genome Biol. Evol.">
        <title>The Spruce Budworm Genome: Reconstructing the Evolutionary History of Antifreeze Proteins.</title>
        <authorList>
            <person name="Beliveau C."/>
            <person name="Gagne P."/>
            <person name="Picq S."/>
            <person name="Vernygora O."/>
            <person name="Keeling C.I."/>
            <person name="Pinkney K."/>
            <person name="Doucet D."/>
            <person name="Wen F."/>
            <person name="Johnston J.S."/>
            <person name="Maaroufi H."/>
            <person name="Boyle B."/>
            <person name="Laroche J."/>
            <person name="Dewar K."/>
            <person name="Juretic N."/>
            <person name="Blackburn G."/>
            <person name="Nisole A."/>
            <person name="Brunet B."/>
            <person name="Brandao M."/>
            <person name="Lumley L."/>
            <person name="Duan J."/>
            <person name="Quan G."/>
            <person name="Lucarotti C.J."/>
            <person name="Roe A.D."/>
            <person name="Sperling F.A.H."/>
            <person name="Levesque R.C."/>
            <person name="Cusson M."/>
        </authorList>
    </citation>
    <scope>NUCLEOTIDE SEQUENCE [LARGE SCALE GENOMIC DNA]</scope>
    <source>
        <strain evidence="1">Glfc:IPQL:Cfum</strain>
    </source>
</reference>
<evidence type="ECO:0000313" key="2">
    <source>
        <dbReference type="Proteomes" id="UP001064048"/>
    </source>
</evidence>
<proteinExistence type="predicted"/>
<dbReference type="Proteomes" id="UP001064048">
    <property type="component" value="Chromosome 23"/>
</dbReference>
<dbReference type="EMBL" id="CM046123">
    <property type="protein sequence ID" value="KAI8439599.1"/>
    <property type="molecule type" value="Genomic_DNA"/>
</dbReference>
<sequence length="982" mass="111151">MVFFSLNAVASGAGPVGRRARDPARRLTLTGNAFGASELFSRRRSAKQDRLERKHQFRERLNLKSTTGSEKPLMGRRRNSTRRLEIWEPRLNSKVVNLQITRSFHMKGDKQNSMHPVRLSVCHMTVSQESKKPLPSLASDNKKKFGFPDREQKRGGGEEAEERLSWILFEVAINAFLSVNESAPVLMALRALLLQDYMDHMHSTLRAQSRGRLRATLPRAQPKKWDPAAASTTKMEGLGPYINGLELVPKFDPGPKSLCVKVWLNKIDQLGRIHNWGDADKSYVMHMRLRGSAREWYENLDNYELSWDDWKNALERAFPIASDFVDKLELMLSRKKTESETMTTYYHDKLSLIKKCRLDEEGATSCIIRGLPQELRANAKAFRCESAEELYYGYLSSLENYKRVESGAVKNKETSRGTWRRPSGLPSVKLCYVCRKPGHEGKDCRSLLHCNNCQRRGHDATTCWLPIKTFASNTTELGCTDLIEMSINTTTDKPVFSKPYRLSYTERKVVDEKVQELIDAGVARESSSAYASPVVLVRKKNGEYRLCVDYRALNSITIKDRFPLPHIDDLINLLSGKYYFSTLDLAQGYYQIPMSPSSIPKTAFVTPSGQYEFVKMPFGLSNAPAVFSRALKLALARPLTELTKKDVTWRWENEQQQAFETLKNTLTDRPVLAIYNRESKTELHTDASKVGLSGILMQYQFDGTLRPVAYFSRVTSREEQFYHSYELETLAVVESLKRFRIYLVGIPVKVITDCAAIRTTLTKKDLVPRIARWWLAIQDYELEIEYRPGDRMRHADALSRNPVRDNVVSVSMIGEFDWARTLQMQDDSITQIITQIQGGTDNRDIINNFTVIDELLYRKTTSEQQTKHVLNAIAVPRANGQVERVNRCILDGLSTSLVEECSWDTKLPDIVLGINNTVHAVTKLENSNHATRELRPAITATTSAAGMGGWRSSGGVAAGAGALNTAAAPGADTSKDRRGTRL</sequence>
<organism evidence="1 2">
    <name type="scientific">Choristoneura fumiferana</name>
    <name type="common">Spruce budworm moth</name>
    <name type="synonym">Archips fumiferana</name>
    <dbReference type="NCBI Taxonomy" id="7141"/>
    <lineage>
        <taxon>Eukaryota</taxon>
        <taxon>Metazoa</taxon>
        <taxon>Ecdysozoa</taxon>
        <taxon>Arthropoda</taxon>
        <taxon>Hexapoda</taxon>
        <taxon>Insecta</taxon>
        <taxon>Pterygota</taxon>
        <taxon>Neoptera</taxon>
        <taxon>Endopterygota</taxon>
        <taxon>Lepidoptera</taxon>
        <taxon>Glossata</taxon>
        <taxon>Ditrysia</taxon>
        <taxon>Tortricoidea</taxon>
        <taxon>Tortricidae</taxon>
        <taxon>Tortricinae</taxon>
        <taxon>Choristoneura</taxon>
    </lineage>
</organism>
<name>A0ACC0KTF1_CHOFU</name>
<keyword evidence="2" id="KW-1185">Reference proteome</keyword>
<accession>A0ACC0KTF1</accession>
<gene>
    <name evidence="1" type="ORF">MSG28_013326</name>
</gene>
<evidence type="ECO:0000313" key="1">
    <source>
        <dbReference type="EMBL" id="KAI8439599.1"/>
    </source>
</evidence>